<dbReference type="OrthoDB" id="9809792at2"/>
<protein>
    <submittedName>
        <fullName evidence="2">TdcF protein</fullName>
    </submittedName>
</protein>
<dbReference type="PANTHER" id="PTHR11803">
    <property type="entry name" value="2-IMINOBUTANOATE/2-IMINOPROPANOATE DEAMINASE RIDA"/>
    <property type="match status" value="1"/>
</dbReference>
<gene>
    <name evidence="2" type="ORF">CDSE_0608</name>
</gene>
<dbReference type="STRING" id="1208919.CDSE_0608"/>
<dbReference type="GO" id="GO:0019239">
    <property type="term" value="F:deaminase activity"/>
    <property type="evidence" value="ECO:0007669"/>
    <property type="project" value="TreeGrafter"/>
</dbReference>
<dbReference type="EMBL" id="CP003803">
    <property type="protein sequence ID" value="AGF46906.1"/>
    <property type="molecule type" value="Genomic_DNA"/>
</dbReference>
<reference evidence="2 3" key="1">
    <citation type="journal article" date="2013" name="Genome Biol. Evol.">
        <title>Genome evolution and phylogenomic analysis of candidatus kinetoplastibacterium, the betaproteobacterial endosymbionts of strigomonas and angomonas.</title>
        <authorList>
            <person name="Alves J.M."/>
            <person name="Serrano M.G."/>
            <person name="Maia da Silva F."/>
            <person name="Voegtly L.J."/>
            <person name="Matveyev A.V."/>
            <person name="Teixeira M.M."/>
            <person name="Camargo E.P."/>
            <person name="Buck G.A."/>
        </authorList>
    </citation>
    <scope>NUCLEOTIDE SEQUENCE [LARGE SCALE GENOMIC DNA]</scope>
    <source>
        <strain evidence="2 3">TCC079E</strain>
    </source>
</reference>
<dbReference type="AlphaFoldDB" id="M1LRY6"/>
<dbReference type="eggNOG" id="COG0251">
    <property type="taxonomic scope" value="Bacteria"/>
</dbReference>
<dbReference type="InterPro" id="IPR006056">
    <property type="entry name" value="RidA"/>
</dbReference>
<dbReference type="Proteomes" id="UP000011547">
    <property type="component" value="Chromosome"/>
</dbReference>
<evidence type="ECO:0000313" key="2">
    <source>
        <dbReference type="EMBL" id="AGF46906.1"/>
    </source>
</evidence>
<dbReference type="KEGG" id="kde:CDSE_0608"/>
<organism evidence="2 3">
    <name type="scientific">Candidatus Kinetoplastidibacterium desouzai TCC079E</name>
    <dbReference type="NCBI Taxonomy" id="1208919"/>
    <lineage>
        <taxon>Bacteria</taxon>
        <taxon>Pseudomonadati</taxon>
        <taxon>Pseudomonadota</taxon>
        <taxon>Betaproteobacteria</taxon>
        <taxon>Candidatus Kinetoplastidibacterium</taxon>
    </lineage>
</organism>
<evidence type="ECO:0000313" key="3">
    <source>
        <dbReference type="Proteomes" id="UP000011547"/>
    </source>
</evidence>
<dbReference type="FunFam" id="3.30.1330.40:FF:000001">
    <property type="entry name" value="L-PSP family endoribonuclease"/>
    <property type="match status" value="1"/>
</dbReference>
<keyword evidence="3" id="KW-1185">Reference proteome</keyword>
<dbReference type="CDD" id="cd00448">
    <property type="entry name" value="YjgF_YER057c_UK114_family"/>
    <property type="match status" value="1"/>
</dbReference>
<name>M1LRY6_9PROT</name>
<dbReference type="InterPro" id="IPR035959">
    <property type="entry name" value="RutC-like_sf"/>
</dbReference>
<proteinExistence type="inferred from homology"/>
<dbReference type="Gene3D" id="3.30.1330.40">
    <property type="entry name" value="RutC-like"/>
    <property type="match status" value="1"/>
</dbReference>
<dbReference type="PANTHER" id="PTHR11803:SF39">
    <property type="entry name" value="2-IMINOBUTANOATE_2-IMINOPROPANOATE DEAMINASE"/>
    <property type="match status" value="1"/>
</dbReference>
<dbReference type="NCBIfam" id="TIGR00004">
    <property type="entry name" value="Rid family detoxifying hydrolase"/>
    <property type="match status" value="1"/>
</dbReference>
<dbReference type="RefSeq" id="WP_015396317.1">
    <property type="nucleotide sequence ID" value="NC_020294.1"/>
</dbReference>
<comment type="similarity">
    <text evidence="1">Belongs to the RutC family.</text>
</comment>
<dbReference type="Pfam" id="PF01042">
    <property type="entry name" value="Ribonuc_L-PSP"/>
    <property type="match status" value="1"/>
</dbReference>
<evidence type="ECO:0000256" key="1">
    <source>
        <dbReference type="ARBA" id="ARBA00010552"/>
    </source>
</evidence>
<accession>M1LRY6</accession>
<dbReference type="InterPro" id="IPR006175">
    <property type="entry name" value="YjgF/YER057c/UK114"/>
</dbReference>
<dbReference type="PATRIC" id="fig|1208919.3.peg.344"/>
<dbReference type="HOGENOM" id="CLU_100715_7_1_4"/>
<dbReference type="GO" id="GO:0005829">
    <property type="term" value="C:cytosol"/>
    <property type="evidence" value="ECO:0007669"/>
    <property type="project" value="TreeGrafter"/>
</dbReference>
<sequence>MSKKIIHTNDAPKAVGPYSQAVSCESKRTVFLSGQIGLDPKTGVLVQNNFELQVRQAFNNMKAVIKESNASLENVVKLNLYLTDLSKFDIVNQIMSEIFPEPFPARSTVGVLNLPKGAEFEAEAILSL</sequence>
<dbReference type="SUPFAM" id="SSF55298">
    <property type="entry name" value="YjgF-like"/>
    <property type="match status" value="1"/>
</dbReference>